<feature type="compositionally biased region" description="Basic and acidic residues" evidence="1">
    <location>
        <begin position="175"/>
        <end position="186"/>
    </location>
</feature>
<gene>
    <name evidence="2" type="ORF">NYPRO_LOCUS16488</name>
</gene>
<proteinExistence type="predicted"/>
<name>A0A811Z4Q0_NYCPR</name>
<reference evidence="2" key="1">
    <citation type="submission" date="2020-12" db="EMBL/GenBank/DDBJ databases">
        <authorList>
            <consortium name="Molecular Ecology Group"/>
        </authorList>
    </citation>
    <scope>NUCLEOTIDE SEQUENCE</scope>
    <source>
        <strain evidence="2">TBG_1078</strain>
    </source>
</reference>
<organism evidence="2 3">
    <name type="scientific">Nyctereutes procyonoides</name>
    <name type="common">Raccoon dog</name>
    <name type="synonym">Canis procyonoides</name>
    <dbReference type="NCBI Taxonomy" id="34880"/>
    <lineage>
        <taxon>Eukaryota</taxon>
        <taxon>Metazoa</taxon>
        <taxon>Chordata</taxon>
        <taxon>Craniata</taxon>
        <taxon>Vertebrata</taxon>
        <taxon>Euteleostomi</taxon>
        <taxon>Mammalia</taxon>
        <taxon>Eutheria</taxon>
        <taxon>Laurasiatheria</taxon>
        <taxon>Carnivora</taxon>
        <taxon>Caniformia</taxon>
        <taxon>Canidae</taxon>
        <taxon>Nyctereutes</taxon>
    </lineage>
</organism>
<evidence type="ECO:0000313" key="3">
    <source>
        <dbReference type="Proteomes" id="UP000645828"/>
    </source>
</evidence>
<keyword evidence="3" id="KW-1185">Reference proteome</keyword>
<evidence type="ECO:0000256" key="1">
    <source>
        <dbReference type="SAM" id="MobiDB-lite"/>
    </source>
</evidence>
<evidence type="ECO:0000313" key="2">
    <source>
        <dbReference type="EMBL" id="CAD7683696.1"/>
    </source>
</evidence>
<accession>A0A811Z4Q0</accession>
<dbReference type="Proteomes" id="UP000645828">
    <property type="component" value="Unassembled WGS sequence"/>
</dbReference>
<protein>
    <submittedName>
        <fullName evidence="2">(raccoon dog) hypothetical protein</fullName>
    </submittedName>
</protein>
<comment type="caution">
    <text evidence="2">The sequence shown here is derived from an EMBL/GenBank/DDBJ whole genome shotgun (WGS) entry which is preliminary data.</text>
</comment>
<sequence length="244" mass="25879">MEAWAGWVGAEVTPVSPADFPSIPGACGHSLGNALGWSLGFPAGGGGESWQKGQCAQTLLHRYIELTPTSTSMYAHSQSHPQQMLNHITTQTFISYPFACQCREERWLSVQGGAGLPGGLPGGGHIAAGPGWMGTGEKEVWEASLGVNIGASNAQPSGNFIPWGWRVTGGSAQGGHEHDGRGQERHRGTRMGEPGRKLRPTRACLPLQDPEMPPPAWESLCSTGHRGHSAWATSTPHSYLQGAR</sequence>
<feature type="region of interest" description="Disordered" evidence="1">
    <location>
        <begin position="169"/>
        <end position="200"/>
    </location>
</feature>
<dbReference type="AlphaFoldDB" id="A0A811Z4Q0"/>
<dbReference type="EMBL" id="CAJHUB010000755">
    <property type="protein sequence ID" value="CAD7683696.1"/>
    <property type="molecule type" value="Genomic_DNA"/>
</dbReference>